<accession>A0A9D1QBW3</accession>
<proteinExistence type="predicted"/>
<evidence type="ECO:0000313" key="2">
    <source>
        <dbReference type="EMBL" id="HIW10357.1"/>
    </source>
</evidence>
<sequence length="120" mass="13291">MALPELTEATLPQLLTESPATPSGWIPTAGRPAVIKFYVPWCQPCKALDPVFAEAATTWGDRIDFRAVDIDRERRLAVRFRVRNVPAVALITADGAVSMLYPPIDPLRLRTALEEFASDK</sequence>
<dbReference type="Pfam" id="PF00085">
    <property type="entry name" value="Thioredoxin"/>
    <property type="match status" value="1"/>
</dbReference>
<dbReference type="Gene3D" id="3.40.30.10">
    <property type="entry name" value="Glutaredoxin"/>
    <property type="match status" value="1"/>
</dbReference>
<name>A0A9D1QBW3_9BACT</name>
<dbReference type="GO" id="GO:0005737">
    <property type="term" value="C:cytoplasm"/>
    <property type="evidence" value="ECO:0007669"/>
    <property type="project" value="TreeGrafter"/>
</dbReference>
<comment type="caution">
    <text evidence="2">The sequence shown here is derived from an EMBL/GenBank/DDBJ whole genome shotgun (WGS) entry which is preliminary data.</text>
</comment>
<feature type="domain" description="Thioredoxin" evidence="1">
    <location>
        <begin position="1"/>
        <end position="118"/>
    </location>
</feature>
<protein>
    <submittedName>
        <fullName evidence="2">Thioredoxin family protein</fullName>
    </submittedName>
</protein>
<dbReference type="PROSITE" id="PS51352">
    <property type="entry name" value="THIOREDOXIN_2"/>
    <property type="match status" value="1"/>
</dbReference>
<dbReference type="InterPro" id="IPR013766">
    <property type="entry name" value="Thioredoxin_domain"/>
</dbReference>
<dbReference type="PANTHER" id="PTHR45663">
    <property type="entry name" value="GEO12009P1"/>
    <property type="match status" value="1"/>
</dbReference>
<dbReference type="GO" id="GO:0015035">
    <property type="term" value="F:protein-disulfide reductase activity"/>
    <property type="evidence" value="ECO:0007669"/>
    <property type="project" value="TreeGrafter"/>
</dbReference>
<dbReference type="Proteomes" id="UP000823926">
    <property type="component" value="Unassembled WGS sequence"/>
</dbReference>
<evidence type="ECO:0000259" key="1">
    <source>
        <dbReference type="PROSITE" id="PS51352"/>
    </source>
</evidence>
<dbReference type="AlphaFoldDB" id="A0A9D1QBW3"/>
<evidence type="ECO:0000313" key="3">
    <source>
        <dbReference type="Proteomes" id="UP000823926"/>
    </source>
</evidence>
<dbReference type="EMBL" id="DXHL01000013">
    <property type="protein sequence ID" value="HIW10357.1"/>
    <property type="molecule type" value="Genomic_DNA"/>
</dbReference>
<organism evidence="2 3">
    <name type="scientific">Candidatus Rikenella faecigallinarum</name>
    <dbReference type="NCBI Taxonomy" id="2838745"/>
    <lineage>
        <taxon>Bacteria</taxon>
        <taxon>Pseudomonadati</taxon>
        <taxon>Bacteroidota</taxon>
        <taxon>Bacteroidia</taxon>
        <taxon>Bacteroidales</taxon>
        <taxon>Rikenellaceae</taxon>
        <taxon>Rikenella</taxon>
    </lineage>
</organism>
<dbReference type="SUPFAM" id="SSF52833">
    <property type="entry name" value="Thioredoxin-like"/>
    <property type="match status" value="1"/>
</dbReference>
<reference evidence="2" key="1">
    <citation type="journal article" date="2021" name="PeerJ">
        <title>Extensive microbial diversity within the chicken gut microbiome revealed by metagenomics and culture.</title>
        <authorList>
            <person name="Gilroy R."/>
            <person name="Ravi A."/>
            <person name="Getino M."/>
            <person name="Pursley I."/>
            <person name="Horton D.L."/>
            <person name="Alikhan N.F."/>
            <person name="Baker D."/>
            <person name="Gharbi K."/>
            <person name="Hall N."/>
            <person name="Watson M."/>
            <person name="Adriaenssens E.M."/>
            <person name="Foster-Nyarko E."/>
            <person name="Jarju S."/>
            <person name="Secka A."/>
            <person name="Antonio M."/>
            <person name="Oren A."/>
            <person name="Chaudhuri R.R."/>
            <person name="La Ragione R."/>
            <person name="Hildebrand F."/>
            <person name="Pallen M.J."/>
        </authorList>
    </citation>
    <scope>NUCLEOTIDE SEQUENCE</scope>
    <source>
        <strain evidence="2">ChiBcec15-1070</strain>
    </source>
</reference>
<gene>
    <name evidence="2" type="ORF">H9888_02540</name>
</gene>
<dbReference type="PANTHER" id="PTHR45663:SF11">
    <property type="entry name" value="GEO12009P1"/>
    <property type="match status" value="1"/>
</dbReference>
<dbReference type="InterPro" id="IPR036249">
    <property type="entry name" value="Thioredoxin-like_sf"/>
</dbReference>
<reference evidence="2" key="2">
    <citation type="submission" date="2021-04" db="EMBL/GenBank/DDBJ databases">
        <authorList>
            <person name="Gilroy R."/>
        </authorList>
    </citation>
    <scope>NUCLEOTIDE SEQUENCE</scope>
    <source>
        <strain evidence="2">ChiBcec15-1070</strain>
    </source>
</reference>
<dbReference type="CDD" id="cd02947">
    <property type="entry name" value="TRX_family"/>
    <property type="match status" value="1"/>
</dbReference>